<dbReference type="Proteomes" id="UP001152320">
    <property type="component" value="Chromosome 2"/>
</dbReference>
<reference evidence="3" key="1">
    <citation type="submission" date="2021-10" db="EMBL/GenBank/DDBJ databases">
        <title>Tropical sea cucumber genome reveals ecological adaptation and Cuvierian tubules defense mechanism.</title>
        <authorList>
            <person name="Chen T."/>
        </authorList>
    </citation>
    <scope>NUCLEOTIDE SEQUENCE</scope>
    <source>
        <strain evidence="3">Nanhai2018</strain>
        <tissue evidence="3">Muscle</tissue>
    </source>
</reference>
<evidence type="ECO:0000256" key="1">
    <source>
        <dbReference type="SAM" id="Coils"/>
    </source>
</evidence>
<evidence type="ECO:0000313" key="4">
    <source>
        <dbReference type="Proteomes" id="UP001152320"/>
    </source>
</evidence>
<name>A0A9Q1CLN6_HOLLE</name>
<proteinExistence type="predicted"/>
<dbReference type="Gene3D" id="1.10.150.50">
    <property type="entry name" value="Transcription Factor, Ets-1"/>
    <property type="match status" value="1"/>
</dbReference>
<keyword evidence="1" id="KW-0175">Coiled coil</keyword>
<feature type="domain" description="SAM" evidence="2">
    <location>
        <begin position="485"/>
        <end position="546"/>
    </location>
</feature>
<dbReference type="AlphaFoldDB" id="A0A9Q1CLN6"/>
<evidence type="ECO:0000259" key="2">
    <source>
        <dbReference type="Pfam" id="PF00536"/>
    </source>
</evidence>
<dbReference type="PANTHER" id="PTHR14454">
    <property type="entry name" value="GRB2-ASSOCIATED AND REGULATOR OF MAPK PROTEIN FAMILY MEMBER"/>
    <property type="match status" value="1"/>
</dbReference>
<dbReference type="PANTHER" id="PTHR14454:SF11">
    <property type="entry name" value="SERRANO, ISOFORM F"/>
    <property type="match status" value="1"/>
</dbReference>
<keyword evidence="4" id="KW-1185">Reference proteome</keyword>
<sequence length="548" mass="62254">MADQTSTAFNFPNYYQEVVKFRKHGYQVDPENKICLKFVPTKDELSAVYNTPLANLLSKKQLPFAVKVKENFSVGKKQGGINLKDGSMLMMHFIVRPERVFAENPKHEDVVLPIHAQQLYEVLPMDSVHDGKVFYGTAEVINSNPLPKRLRIVDAIYSDAPGEAQEEGEIIEVSHVEKRGSVKVLVGRSSLTKQSFSFSEQMKESTYSAMITEEHISLSTIVRKFKLPLRVRKVGEKKSVFILNEVRKDAQVICTDPHNNEVFTLALTCPLRLDYIDNQGVEAIVKATIPQLYPILNWTWGLSEIGRTPLPLQQRQTPQPLLGVLCHWLNSKDGLELVSMITDSSSETKNAEILSLKKRIRELGKQLSQQPRPPVPPRAPSIKNRDAMTYEHVLPTPAPRQPPQLNVELEKRQQEIAKLKKEKQDLIVSLNKHQVENKAQQSKISQLLEEISRLKKGNYLIQVDVHSASNPPYKVPSQRKFSDESVTDILKFLDGIGLSDYSETFGKEQVDGALLCDLVTDGEEIFINELKMKRLHARKLIIEIKRRL</sequence>
<comment type="caution">
    <text evidence="3">The sequence shown here is derived from an EMBL/GenBank/DDBJ whole genome shotgun (WGS) entry which is preliminary data.</text>
</comment>
<dbReference type="InterPro" id="IPR001660">
    <property type="entry name" value="SAM"/>
</dbReference>
<accession>A0A9Q1CLN6</accession>
<dbReference type="InterPro" id="IPR013761">
    <property type="entry name" value="SAM/pointed_sf"/>
</dbReference>
<dbReference type="Pfam" id="PF00536">
    <property type="entry name" value="SAM_1"/>
    <property type="match status" value="1"/>
</dbReference>
<dbReference type="SUPFAM" id="SSF47769">
    <property type="entry name" value="SAM/Pointed domain"/>
    <property type="match status" value="1"/>
</dbReference>
<dbReference type="CDD" id="cd09487">
    <property type="entry name" value="SAM_superfamily"/>
    <property type="match status" value="1"/>
</dbReference>
<dbReference type="InterPro" id="IPR052281">
    <property type="entry name" value="GAREM"/>
</dbReference>
<protein>
    <recommendedName>
        <fullName evidence="2">SAM domain-containing protein</fullName>
    </recommendedName>
</protein>
<organism evidence="3 4">
    <name type="scientific">Holothuria leucospilota</name>
    <name type="common">Black long sea cucumber</name>
    <name type="synonym">Mertensiothuria leucospilota</name>
    <dbReference type="NCBI Taxonomy" id="206669"/>
    <lineage>
        <taxon>Eukaryota</taxon>
        <taxon>Metazoa</taxon>
        <taxon>Echinodermata</taxon>
        <taxon>Eleutherozoa</taxon>
        <taxon>Echinozoa</taxon>
        <taxon>Holothuroidea</taxon>
        <taxon>Aspidochirotacea</taxon>
        <taxon>Aspidochirotida</taxon>
        <taxon>Holothuriidae</taxon>
        <taxon>Holothuria</taxon>
    </lineage>
</organism>
<gene>
    <name evidence="3" type="ORF">HOLleu_07006</name>
</gene>
<dbReference type="EMBL" id="JAIZAY010000002">
    <property type="protein sequence ID" value="KAJ8047882.1"/>
    <property type="molecule type" value="Genomic_DNA"/>
</dbReference>
<evidence type="ECO:0000313" key="3">
    <source>
        <dbReference type="EMBL" id="KAJ8047882.1"/>
    </source>
</evidence>
<dbReference type="OrthoDB" id="6077228at2759"/>
<feature type="coiled-coil region" evidence="1">
    <location>
        <begin position="409"/>
        <end position="457"/>
    </location>
</feature>